<dbReference type="SUPFAM" id="SSF55729">
    <property type="entry name" value="Acyl-CoA N-acyltransferases (Nat)"/>
    <property type="match status" value="1"/>
</dbReference>
<dbReference type="PROSITE" id="PS51186">
    <property type="entry name" value="GNAT"/>
    <property type="match status" value="1"/>
</dbReference>
<dbReference type="Pfam" id="PF00583">
    <property type="entry name" value="Acetyltransf_1"/>
    <property type="match status" value="1"/>
</dbReference>
<feature type="domain" description="N-acetyltransferase" evidence="3">
    <location>
        <begin position="3"/>
        <end position="154"/>
    </location>
</feature>
<dbReference type="PANTHER" id="PTHR43877:SF2">
    <property type="entry name" value="AMINOALKYLPHOSPHONATE N-ACETYLTRANSFERASE-RELATED"/>
    <property type="match status" value="1"/>
</dbReference>
<keyword evidence="5" id="KW-1185">Reference proteome</keyword>
<comment type="caution">
    <text evidence="4">The sequence shown here is derived from an EMBL/GenBank/DDBJ whole genome shotgun (WGS) entry which is preliminary data.</text>
</comment>
<dbReference type="AlphaFoldDB" id="A0A2N3Y6T4"/>
<sequence>MTITIEPASPDSAPAQRLLQALHTEQIELYGHADPAEAVIAEFTPPHGVFLLAYFEKEPVGCGGIRTFARGVAEVRKMFVRPDQRGSGIGRRILADLEKFAADPELIGAKRIRLETGIRNTSAIGLYDSSGYAAIDSYVPGRTEVNVAREKQIG</sequence>
<gene>
    <name evidence="4" type="ORF">A8926_6754</name>
</gene>
<dbReference type="InterPro" id="IPR000182">
    <property type="entry name" value="GNAT_dom"/>
</dbReference>
<proteinExistence type="predicted"/>
<dbReference type="GO" id="GO:0016747">
    <property type="term" value="F:acyltransferase activity, transferring groups other than amino-acyl groups"/>
    <property type="evidence" value="ECO:0007669"/>
    <property type="project" value="InterPro"/>
</dbReference>
<dbReference type="RefSeq" id="WP_238935555.1">
    <property type="nucleotide sequence ID" value="NZ_CP061007.1"/>
</dbReference>
<dbReference type="InterPro" id="IPR016181">
    <property type="entry name" value="Acyl_CoA_acyltransferase"/>
</dbReference>
<dbReference type="Gene3D" id="3.40.630.30">
    <property type="match status" value="1"/>
</dbReference>
<dbReference type="EMBL" id="PJNB01000001">
    <property type="protein sequence ID" value="PKW18644.1"/>
    <property type="molecule type" value="Genomic_DNA"/>
</dbReference>
<dbReference type="InterPro" id="IPR050832">
    <property type="entry name" value="Bact_Acetyltransf"/>
</dbReference>
<dbReference type="CDD" id="cd04301">
    <property type="entry name" value="NAT_SF"/>
    <property type="match status" value="1"/>
</dbReference>
<protein>
    <submittedName>
        <fullName evidence="4">Acetyltransferase (GNAT) family protein</fullName>
    </submittedName>
</protein>
<organism evidence="4 5">
    <name type="scientific">Saccharopolyspora spinosa</name>
    <dbReference type="NCBI Taxonomy" id="60894"/>
    <lineage>
        <taxon>Bacteria</taxon>
        <taxon>Bacillati</taxon>
        <taxon>Actinomycetota</taxon>
        <taxon>Actinomycetes</taxon>
        <taxon>Pseudonocardiales</taxon>
        <taxon>Pseudonocardiaceae</taxon>
        <taxon>Saccharopolyspora</taxon>
    </lineage>
</organism>
<dbReference type="PANTHER" id="PTHR43877">
    <property type="entry name" value="AMINOALKYLPHOSPHONATE N-ACETYLTRANSFERASE-RELATED-RELATED"/>
    <property type="match status" value="1"/>
</dbReference>
<dbReference type="STRING" id="994479.GCA_000194155_05220"/>
<evidence type="ECO:0000259" key="3">
    <source>
        <dbReference type="PROSITE" id="PS51186"/>
    </source>
</evidence>
<evidence type="ECO:0000256" key="1">
    <source>
        <dbReference type="ARBA" id="ARBA00022679"/>
    </source>
</evidence>
<evidence type="ECO:0000313" key="5">
    <source>
        <dbReference type="Proteomes" id="UP000233786"/>
    </source>
</evidence>
<accession>A0A2N3Y6T4</accession>
<reference evidence="4" key="1">
    <citation type="submission" date="2017-12" db="EMBL/GenBank/DDBJ databases">
        <title>Sequencing the genomes of 1000 Actinobacteria strains.</title>
        <authorList>
            <person name="Klenk H.-P."/>
        </authorList>
    </citation>
    <scope>NUCLEOTIDE SEQUENCE [LARGE SCALE GENOMIC DNA]</scope>
    <source>
        <strain evidence="4">DSM 44228</strain>
    </source>
</reference>
<evidence type="ECO:0000256" key="2">
    <source>
        <dbReference type="ARBA" id="ARBA00023315"/>
    </source>
</evidence>
<keyword evidence="1" id="KW-0808">Transferase</keyword>
<dbReference type="Proteomes" id="UP000233786">
    <property type="component" value="Unassembled WGS sequence"/>
</dbReference>
<keyword evidence="2" id="KW-0012">Acyltransferase</keyword>
<evidence type="ECO:0000313" key="4">
    <source>
        <dbReference type="EMBL" id="PKW18644.1"/>
    </source>
</evidence>
<name>A0A2N3Y6T4_SACSN</name>